<evidence type="ECO:0000256" key="1">
    <source>
        <dbReference type="SAM" id="Phobius"/>
    </source>
</evidence>
<feature type="domain" description="Ig-like" evidence="2">
    <location>
        <begin position="333"/>
        <end position="413"/>
    </location>
</feature>
<dbReference type="Ensembl" id="ENSAOCT00000005249.2">
    <property type="protein sequence ID" value="ENSAOCP00000006063.2"/>
    <property type="gene ID" value="ENSAOCG00000009636.2"/>
</dbReference>
<dbReference type="InterPro" id="IPR003599">
    <property type="entry name" value="Ig_sub"/>
</dbReference>
<name>A0A3Q1AXS9_AMPOC</name>
<dbReference type="PANTHER" id="PTHR46013">
    <property type="entry name" value="VASCULAR CELL ADHESION MOLECULE 1"/>
    <property type="match status" value="1"/>
</dbReference>
<organism evidence="3 4">
    <name type="scientific">Amphiprion ocellaris</name>
    <name type="common">Clown anemonefish</name>
    <dbReference type="NCBI Taxonomy" id="80972"/>
    <lineage>
        <taxon>Eukaryota</taxon>
        <taxon>Metazoa</taxon>
        <taxon>Chordata</taxon>
        <taxon>Craniata</taxon>
        <taxon>Vertebrata</taxon>
        <taxon>Euteleostomi</taxon>
        <taxon>Actinopterygii</taxon>
        <taxon>Neopterygii</taxon>
        <taxon>Teleostei</taxon>
        <taxon>Neoteleostei</taxon>
        <taxon>Acanthomorphata</taxon>
        <taxon>Ovalentaria</taxon>
        <taxon>Pomacentridae</taxon>
        <taxon>Amphiprion</taxon>
    </lineage>
</organism>
<evidence type="ECO:0000259" key="2">
    <source>
        <dbReference type="PROSITE" id="PS50835"/>
    </source>
</evidence>
<sequence>MSEESRLILTINDLRRNDSKYYCCSSNDEDPAVCWNNAVQLTLSDLQVKVIPSTEGQTVTLMCSTSCPLTEKPAAYIWYKNGEFLYEDWSPWYQELLSSDQAVRYSCAVKGYEGLRAPEVSVDSVTSTCFSVTYATGTMCLFKSEPCSITYPRGIHVQMTPGKKDHFRLTCNTGCSLTSFTWYKDRKTDRQKEKQQILVPSSITGNPSFSCAVTGFEDLRSADVCVDDNNCWSLNCVNRRICALEGSSVNISHEYSHPEDEEPKSTLWYKAEGNAEHKEWHGHNVEYEETKKQNILRLEKLKKSDSAEYRFIIETTNNELKHCGFRGISLIVTGLTVTMSPSAEVTEGQRVTLTCSTSCPLTDNNNYIWYLNSRPLSQNKHLVLDPVGLQHAGNYSCAVKTHGDMESAVKTLTVRSISTNWKVAAMGVGAALMVLILLTVILWIGFCRKKKTSSKSPNEETLDKLEQYSEISAQPAEEKHYYSRVQFSKNHTDPLYSTIQPHQPQEQEHTPYAVVRIRSNTTEAL</sequence>
<dbReference type="AlphaFoldDB" id="A0A3Q1AXS9"/>
<keyword evidence="1" id="KW-0812">Transmembrane</keyword>
<keyword evidence="1" id="KW-1133">Transmembrane helix</keyword>
<dbReference type="Proteomes" id="UP001501940">
    <property type="component" value="Chromosome 4"/>
</dbReference>
<dbReference type="PANTHER" id="PTHR46013:SF4">
    <property type="entry name" value="B-CELL RECEPTOR CD22-RELATED"/>
    <property type="match status" value="1"/>
</dbReference>
<feature type="transmembrane region" description="Helical" evidence="1">
    <location>
        <begin position="423"/>
        <end position="446"/>
    </location>
</feature>
<dbReference type="InterPro" id="IPR036179">
    <property type="entry name" value="Ig-like_dom_sf"/>
</dbReference>
<dbReference type="GeneTree" id="ENSGT00940000169291"/>
<dbReference type="InterPro" id="IPR013783">
    <property type="entry name" value="Ig-like_fold"/>
</dbReference>
<dbReference type="SMART" id="SM00409">
    <property type="entry name" value="IG"/>
    <property type="match status" value="3"/>
</dbReference>
<dbReference type="Pfam" id="PF13895">
    <property type="entry name" value="Ig_2"/>
    <property type="match status" value="2"/>
</dbReference>
<reference evidence="3" key="3">
    <citation type="submission" date="2025-09" db="UniProtKB">
        <authorList>
            <consortium name="Ensembl"/>
        </authorList>
    </citation>
    <scope>IDENTIFICATION</scope>
</reference>
<reference evidence="3 4" key="1">
    <citation type="submission" date="2022-01" db="EMBL/GenBank/DDBJ databases">
        <title>A chromosome-scale genome assembly of the false clownfish, Amphiprion ocellaris.</title>
        <authorList>
            <person name="Ryu T."/>
        </authorList>
    </citation>
    <scope>NUCLEOTIDE SEQUENCE [LARGE SCALE GENOMIC DNA]</scope>
</reference>
<evidence type="ECO:0000313" key="3">
    <source>
        <dbReference type="Ensembl" id="ENSAOCP00000006063.2"/>
    </source>
</evidence>
<feature type="domain" description="Ig-like" evidence="2">
    <location>
        <begin position="31"/>
        <end position="123"/>
    </location>
</feature>
<dbReference type="SUPFAM" id="SSF48726">
    <property type="entry name" value="Immunoglobulin"/>
    <property type="match status" value="2"/>
</dbReference>
<dbReference type="Gene3D" id="2.60.40.10">
    <property type="entry name" value="Immunoglobulins"/>
    <property type="match status" value="3"/>
</dbReference>
<keyword evidence="1" id="KW-0472">Membrane</keyword>
<proteinExistence type="predicted"/>
<protein>
    <recommendedName>
        <fullName evidence="2">Ig-like domain-containing protein</fullName>
    </recommendedName>
</protein>
<dbReference type="InterPro" id="IPR007110">
    <property type="entry name" value="Ig-like_dom"/>
</dbReference>
<accession>A0A3Q1AXS9</accession>
<keyword evidence="4" id="KW-1185">Reference proteome</keyword>
<evidence type="ECO:0000313" key="4">
    <source>
        <dbReference type="Proteomes" id="UP001501940"/>
    </source>
</evidence>
<dbReference type="STRING" id="80972.ENSAOCP00000006063"/>
<dbReference type="PROSITE" id="PS50835">
    <property type="entry name" value="IG_LIKE"/>
    <property type="match status" value="3"/>
</dbReference>
<reference evidence="3" key="2">
    <citation type="submission" date="2025-08" db="UniProtKB">
        <authorList>
            <consortium name="Ensembl"/>
        </authorList>
    </citation>
    <scope>IDENTIFICATION</scope>
</reference>
<feature type="domain" description="Ig-like" evidence="2">
    <location>
        <begin position="146"/>
        <end position="227"/>
    </location>
</feature>